<feature type="region of interest" description="Disordered" evidence="1">
    <location>
        <begin position="29"/>
        <end position="51"/>
    </location>
</feature>
<feature type="compositionally biased region" description="Low complexity" evidence="1">
    <location>
        <begin position="270"/>
        <end position="309"/>
    </location>
</feature>
<evidence type="ECO:0000313" key="2">
    <source>
        <dbReference type="EMBL" id="CAD8574432.1"/>
    </source>
</evidence>
<proteinExistence type="predicted"/>
<evidence type="ECO:0000256" key="1">
    <source>
        <dbReference type="SAM" id="MobiDB-lite"/>
    </source>
</evidence>
<name>A0A7S0KBC2_9STRA</name>
<accession>A0A7S0KBC2</accession>
<organism evidence="2">
    <name type="scientific">Leptocylindrus aporus</name>
    <dbReference type="NCBI Taxonomy" id="1398097"/>
    <lineage>
        <taxon>Eukaryota</taxon>
        <taxon>Sar</taxon>
        <taxon>Stramenopiles</taxon>
        <taxon>Ochrophyta</taxon>
        <taxon>Bacillariophyta</taxon>
        <taxon>Coscinodiscophyceae</taxon>
        <taxon>Chaetocerotophycidae</taxon>
        <taxon>Leptocylindrales</taxon>
        <taxon>Leptocylindraceae</taxon>
        <taxon>Leptocylindrus</taxon>
    </lineage>
</organism>
<feature type="region of interest" description="Disordered" evidence="1">
    <location>
        <begin position="270"/>
        <end position="331"/>
    </location>
</feature>
<dbReference type="AlphaFoldDB" id="A0A7S0KBC2"/>
<dbReference type="EMBL" id="HBEU01000877">
    <property type="protein sequence ID" value="CAD8574432.1"/>
    <property type="molecule type" value="Transcribed_RNA"/>
</dbReference>
<gene>
    <name evidence="2" type="ORF">LDAN0322_LOCUS577</name>
</gene>
<sequence>MVHRGLLEKIWISCSNPSEHTPPAAVAVSKDGDDTASTNDYSEEHNNIGDVPHVASRTSSLLKKWRRSRRGDRDVAMEQSPRNDSFVEDTYVFLRGQRDCLAEIVRCACLCDQGAGSAVAMNRAAVNDRMSGTRHKRNERLPADGRDRLRSSSAFFRAAGELSRSSLDEVAIPLNSLVVADVRDLESISELTMKSSHDVNRVGDSRKMAYYAISERYRKKQGSRHNRRCYFSGKLILSPTPYYAGCVQQGLKTLVVFCLPTSIGLLPSSLISPERGHSTSSSHRSQSFSKSSSTTSTKNSQYSRSNGSHRSGRRQRSQLSKGSTLSSNTDLTGSDLGEEHILDAHEIFANLPDDGDIVIEEMKKHYPNQFELLPVQARSANCWRLYMKFCFFSGLPIAEDEPHYRIKEEYDIYDEEIHLSYEVIEAACGVDSATLLRKPNRRTFQYLQKHYSDQCRKLDKTAFDRKCWEQILAEI</sequence>
<protein>
    <submittedName>
        <fullName evidence="2">Uncharacterized protein</fullName>
    </submittedName>
</protein>
<reference evidence="2" key="1">
    <citation type="submission" date="2021-01" db="EMBL/GenBank/DDBJ databases">
        <authorList>
            <person name="Corre E."/>
            <person name="Pelletier E."/>
            <person name="Niang G."/>
            <person name="Scheremetjew M."/>
            <person name="Finn R."/>
            <person name="Kale V."/>
            <person name="Holt S."/>
            <person name="Cochrane G."/>
            <person name="Meng A."/>
            <person name="Brown T."/>
            <person name="Cohen L."/>
        </authorList>
    </citation>
    <scope>NUCLEOTIDE SEQUENCE</scope>
    <source>
        <strain evidence="2">B651</strain>
    </source>
</reference>